<dbReference type="GO" id="GO:0097163">
    <property type="term" value="F:sulfur carrier activity"/>
    <property type="evidence" value="ECO:0007669"/>
    <property type="project" value="UniProtKB-UniRule"/>
</dbReference>
<reference evidence="2 3" key="1">
    <citation type="submission" date="2020-04" db="EMBL/GenBank/DDBJ databases">
        <title>Azohydromonas sp. isolated from soil.</title>
        <authorList>
            <person name="Dahal R.H."/>
        </authorList>
    </citation>
    <scope>NUCLEOTIDE SEQUENCE [LARGE SCALE GENOMIC DNA]</scope>
    <source>
        <strain evidence="2 3">G-1-1-14</strain>
    </source>
</reference>
<dbReference type="GO" id="GO:0005737">
    <property type="term" value="C:cytoplasm"/>
    <property type="evidence" value="ECO:0007669"/>
    <property type="project" value="UniProtKB-SubCell"/>
</dbReference>
<dbReference type="AlphaFoldDB" id="A0A848F3S4"/>
<keyword evidence="1" id="KW-0963">Cytoplasm</keyword>
<dbReference type="InterPro" id="IPR016193">
    <property type="entry name" value="Cytidine_deaminase-like"/>
</dbReference>
<dbReference type="GO" id="GO:0016783">
    <property type="term" value="F:sulfurtransferase activity"/>
    <property type="evidence" value="ECO:0007669"/>
    <property type="project" value="InterPro"/>
</dbReference>
<dbReference type="Gene3D" id="3.10.20.10">
    <property type="match status" value="1"/>
</dbReference>
<comment type="caution">
    <text evidence="1">Lacks conserved residue(s) required for the propagation of feature annotation.</text>
</comment>
<gene>
    <name evidence="1" type="primary">fdhD</name>
    <name evidence="2" type="ORF">HHL10_03475</name>
</gene>
<evidence type="ECO:0000256" key="1">
    <source>
        <dbReference type="HAMAP-Rule" id="MF_00187"/>
    </source>
</evidence>
<feature type="active site" description="Cysteine persulfide intermediate" evidence="1">
    <location>
        <position position="122"/>
    </location>
</feature>
<evidence type="ECO:0000313" key="2">
    <source>
        <dbReference type="EMBL" id="NML14042.1"/>
    </source>
</evidence>
<dbReference type="HAMAP" id="MF_00187">
    <property type="entry name" value="FdhD"/>
    <property type="match status" value="1"/>
</dbReference>
<accession>A0A848F3S4</accession>
<dbReference type="Proteomes" id="UP000574067">
    <property type="component" value="Unassembled WGS sequence"/>
</dbReference>
<keyword evidence="3" id="KW-1185">Reference proteome</keyword>
<dbReference type="GO" id="GO:0006777">
    <property type="term" value="P:Mo-molybdopterin cofactor biosynthetic process"/>
    <property type="evidence" value="ECO:0007669"/>
    <property type="project" value="UniProtKB-UniRule"/>
</dbReference>
<name>A0A848F3S4_9BURK</name>
<protein>
    <recommendedName>
        <fullName evidence="1">Sulfur carrier protein FdhD</fullName>
    </recommendedName>
</protein>
<dbReference type="InterPro" id="IPR003786">
    <property type="entry name" value="FdhD"/>
</dbReference>
<dbReference type="PANTHER" id="PTHR30592:SF4">
    <property type="entry name" value="SULFUR CARRIER PROTEIN FDHD"/>
    <property type="match status" value="1"/>
</dbReference>
<comment type="similarity">
    <text evidence="1">Belongs to the FdhD family.</text>
</comment>
<comment type="caution">
    <text evidence="2">The sequence shown here is derived from an EMBL/GenBank/DDBJ whole genome shotgun (WGS) entry which is preliminary data.</text>
</comment>
<dbReference type="Pfam" id="PF02634">
    <property type="entry name" value="FdhD-NarQ"/>
    <property type="match status" value="1"/>
</dbReference>
<keyword evidence="2" id="KW-0808">Transferase</keyword>
<dbReference type="PIRSF" id="PIRSF015626">
    <property type="entry name" value="FdhD"/>
    <property type="match status" value="1"/>
</dbReference>
<organism evidence="2 3">
    <name type="scientific">Azohydromonas caseinilytica</name>
    <dbReference type="NCBI Taxonomy" id="2728836"/>
    <lineage>
        <taxon>Bacteria</taxon>
        <taxon>Pseudomonadati</taxon>
        <taxon>Pseudomonadota</taxon>
        <taxon>Betaproteobacteria</taxon>
        <taxon>Burkholderiales</taxon>
        <taxon>Sphaerotilaceae</taxon>
        <taxon>Azohydromonas</taxon>
    </lineage>
</organism>
<dbReference type="Gene3D" id="3.40.140.10">
    <property type="entry name" value="Cytidine Deaminase, domain 2"/>
    <property type="match status" value="1"/>
</dbReference>
<comment type="subcellular location">
    <subcellularLocation>
        <location evidence="1">Cytoplasm</location>
    </subcellularLocation>
</comment>
<dbReference type="RefSeq" id="WP_169158963.1">
    <property type="nucleotide sequence ID" value="NZ_JABBFW010000002.1"/>
</dbReference>
<dbReference type="SUPFAM" id="SSF53927">
    <property type="entry name" value="Cytidine deaminase-like"/>
    <property type="match status" value="1"/>
</dbReference>
<dbReference type="PANTHER" id="PTHR30592">
    <property type="entry name" value="FORMATE DEHYDROGENASE"/>
    <property type="match status" value="1"/>
</dbReference>
<dbReference type="EMBL" id="JABBFW010000002">
    <property type="protein sequence ID" value="NML14042.1"/>
    <property type="molecule type" value="Genomic_DNA"/>
</dbReference>
<sequence length="296" mass="32623">MAAVQALSDILLLPRLTNTGAALTREVEVLDEYGQRRVIHIPNERALTVFVDRRELVTLMTLGAAPELLVLGYLRNQRLVGSVAEVDSVTVDWEVNAAAVKTRAGVQDFERKTARRIVTTGCGQGTVFGDAMAQFDELRLPSAAQARIRQSTLSAMLERMRQIQLESIHRKAGSVHGCALFRGSELLYFIEDVGRHNAIDSIAGWMWMNGVDGADKCFYTTGRLTSEMVMKAAQMGVPIVVSRNGVTQMGHELATRLGMTLFGRAANRHFLCYTGFERFDAEPEPAPPVARVVRSS</sequence>
<evidence type="ECO:0000313" key="3">
    <source>
        <dbReference type="Proteomes" id="UP000574067"/>
    </source>
</evidence>
<proteinExistence type="inferred from homology"/>
<comment type="function">
    <text evidence="1">Required for formate dehydrogenase (FDH) activity. Acts as a sulfur carrier protein that transfers sulfur from IscS to the molybdenum cofactor prior to its insertion into FDH.</text>
</comment>
<keyword evidence="1" id="KW-0501">Molybdenum cofactor biosynthesis</keyword>